<dbReference type="EMBL" id="JBEAFC010000004">
    <property type="protein sequence ID" value="KAL1560029.1"/>
    <property type="molecule type" value="Genomic_DNA"/>
</dbReference>
<dbReference type="SUPFAM" id="SSF101936">
    <property type="entry name" value="DNA-binding pseudobarrel domain"/>
    <property type="match status" value="1"/>
</dbReference>
<dbReference type="SMART" id="SM01019">
    <property type="entry name" value="B3"/>
    <property type="match status" value="1"/>
</dbReference>
<evidence type="ECO:0000256" key="4">
    <source>
        <dbReference type="ARBA" id="ARBA00023163"/>
    </source>
</evidence>
<dbReference type="Proteomes" id="UP001567538">
    <property type="component" value="Unassembled WGS sequence"/>
</dbReference>
<sequence length="187" mass="21414">MALASHQSSCTIFLSRKIRIEESGTWEATDSVQGTIASSNFQGKCGQPAYPLNKDPSFSKCFSTLHNIDNIRIPPEWVMQYRSDVPFQCVLFMPNGFCWTVRMLNIASGCHFNIGWKEFVIDNHIHNNDTLVFTHKGEGKFRVQRYDSVAGCPPQVDYDGGLYWEQQIEMEPDLDTSDDYCLSYEYV</sequence>
<dbReference type="AlphaFoldDB" id="A0ABD1HU65"/>
<dbReference type="Gene3D" id="2.40.330.10">
    <property type="entry name" value="DNA-binding pseudobarrel domain"/>
    <property type="match status" value="1"/>
</dbReference>
<organism evidence="7 8">
    <name type="scientific">Salvia divinorum</name>
    <name type="common">Maria pastora</name>
    <name type="synonym">Diviner's sage</name>
    <dbReference type="NCBI Taxonomy" id="28513"/>
    <lineage>
        <taxon>Eukaryota</taxon>
        <taxon>Viridiplantae</taxon>
        <taxon>Streptophyta</taxon>
        <taxon>Embryophyta</taxon>
        <taxon>Tracheophyta</taxon>
        <taxon>Spermatophyta</taxon>
        <taxon>Magnoliopsida</taxon>
        <taxon>eudicotyledons</taxon>
        <taxon>Gunneridae</taxon>
        <taxon>Pentapetalae</taxon>
        <taxon>asterids</taxon>
        <taxon>lamiids</taxon>
        <taxon>Lamiales</taxon>
        <taxon>Lamiaceae</taxon>
        <taxon>Nepetoideae</taxon>
        <taxon>Mentheae</taxon>
        <taxon>Salviinae</taxon>
        <taxon>Salvia</taxon>
        <taxon>Salvia subgen. Calosphace</taxon>
    </lineage>
</organism>
<accession>A0ABD1HU65</accession>
<dbReference type="GO" id="GO:0005634">
    <property type="term" value="C:nucleus"/>
    <property type="evidence" value="ECO:0007669"/>
    <property type="project" value="UniProtKB-SubCell"/>
</dbReference>
<dbReference type="InterPro" id="IPR015300">
    <property type="entry name" value="DNA-bd_pseudobarrel_sf"/>
</dbReference>
<keyword evidence="4" id="KW-0804">Transcription</keyword>
<dbReference type="CDD" id="cd10017">
    <property type="entry name" value="B3_DNA"/>
    <property type="match status" value="1"/>
</dbReference>
<evidence type="ECO:0000256" key="1">
    <source>
        <dbReference type="ARBA" id="ARBA00004123"/>
    </source>
</evidence>
<name>A0ABD1HU65_SALDI</name>
<evidence type="ECO:0000313" key="8">
    <source>
        <dbReference type="Proteomes" id="UP001567538"/>
    </source>
</evidence>
<comment type="caution">
    <text evidence="7">The sequence shown here is derived from an EMBL/GenBank/DDBJ whole genome shotgun (WGS) entry which is preliminary data.</text>
</comment>
<reference evidence="7 8" key="1">
    <citation type="submission" date="2024-06" db="EMBL/GenBank/DDBJ databases">
        <title>A chromosome level genome sequence of Diviner's sage (Salvia divinorum).</title>
        <authorList>
            <person name="Ford S.A."/>
            <person name="Ro D.-K."/>
            <person name="Ness R.W."/>
            <person name="Phillips M.A."/>
        </authorList>
    </citation>
    <scope>NUCLEOTIDE SEQUENCE [LARGE SCALE GENOMIC DNA]</scope>
    <source>
        <strain evidence="7">SAF-2024a</strain>
        <tissue evidence="7">Leaf</tissue>
    </source>
</reference>
<comment type="subcellular location">
    <subcellularLocation>
        <location evidence="1">Nucleus</location>
    </subcellularLocation>
</comment>
<evidence type="ECO:0000313" key="7">
    <source>
        <dbReference type="EMBL" id="KAL1560029.1"/>
    </source>
</evidence>
<dbReference type="InterPro" id="IPR003340">
    <property type="entry name" value="B3_DNA-bd"/>
</dbReference>
<evidence type="ECO:0000256" key="5">
    <source>
        <dbReference type="ARBA" id="ARBA00023242"/>
    </source>
</evidence>
<dbReference type="PROSITE" id="PS50863">
    <property type="entry name" value="B3"/>
    <property type="match status" value="1"/>
</dbReference>
<dbReference type="Pfam" id="PF02362">
    <property type="entry name" value="B3"/>
    <property type="match status" value="1"/>
</dbReference>
<feature type="domain" description="TF-B3" evidence="6">
    <location>
        <begin position="56"/>
        <end position="149"/>
    </location>
</feature>
<evidence type="ECO:0000256" key="2">
    <source>
        <dbReference type="ARBA" id="ARBA00023015"/>
    </source>
</evidence>
<keyword evidence="3" id="KW-0238">DNA-binding</keyword>
<keyword evidence="5" id="KW-0539">Nucleus</keyword>
<gene>
    <name evidence="7" type="ORF">AAHA92_10295</name>
</gene>
<proteinExistence type="predicted"/>
<protein>
    <recommendedName>
        <fullName evidence="6">TF-B3 domain-containing protein</fullName>
    </recommendedName>
</protein>
<keyword evidence="2" id="KW-0805">Transcription regulation</keyword>
<evidence type="ECO:0000256" key="3">
    <source>
        <dbReference type="ARBA" id="ARBA00023125"/>
    </source>
</evidence>
<keyword evidence="8" id="KW-1185">Reference proteome</keyword>
<evidence type="ECO:0000259" key="6">
    <source>
        <dbReference type="PROSITE" id="PS50863"/>
    </source>
</evidence>
<dbReference type="GO" id="GO:0003677">
    <property type="term" value="F:DNA binding"/>
    <property type="evidence" value="ECO:0007669"/>
    <property type="project" value="UniProtKB-KW"/>
</dbReference>